<evidence type="ECO:0000256" key="1">
    <source>
        <dbReference type="ARBA" id="ARBA00023002"/>
    </source>
</evidence>
<dbReference type="RefSeq" id="WP_268758944.1">
    <property type="nucleotide sequence ID" value="NZ_CP113836.1"/>
</dbReference>
<dbReference type="PANTHER" id="PTHR13789">
    <property type="entry name" value="MONOOXYGENASE"/>
    <property type="match status" value="1"/>
</dbReference>
<dbReference type="PANTHER" id="PTHR13789:SF309">
    <property type="entry name" value="PUTATIVE (AFU_ORTHOLOGUE AFUA_6G14510)-RELATED"/>
    <property type="match status" value="1"/>
</dbReference>
<evidence type="ECO:0000256" key="2">
    <source>
        <dbReference type="ARBA" id="ARBA00023033"/>
    </source>
</evidence>
<dbReference type="EMBL" id="CP113836">
    <property type="protein sequence ID" value="WAL68852.1"/>
    <property type="molecule type" value="Genomic_DNA"/>
</dbReference>
<dbReference type="Pfam" id="PF01494">
    <property type="entry name" value="FAD_binding_3"/>
    <property type="match status" value="2"/>
</dbReference>
<feature type="domain" description="FAD-binding" evidence="3">
    <location>
        <begin position="10"/>
        <end position="168"/>
    </location>
</feature>
<sequence length="388" mass="41514">MNGTDCRGTAVVVGAGIGGLATAVALTARGWRVRVLERAAEFGEVGAGLSLWPNGIRALDALGLGDRVRERGLADIQAGIRDPSGRWLSRLDTAEFARRYGLPVMIHRARLAEVLLSAVPRSSLVPGTSVRQVRPRGSHVEVVHDGGMERADLLVGADGIGSTVRRAIWPSAPEPRYAGYTAWRVIADPGAPLREGGETFGRGQRIGFAPLPDGRVYLFAAANAPERGCGAGDQLTELRRRFGGWHDPIPRLLAAAEGAAVLRHDIRELPPLASYVEGRVALVGDAAHAMTPNLGQGANLALEDAVTLAALLDTVPAVPEALAAYDRNRRPRARGIAARSHRLGKVAQWRFPPAVALRDRALRLAPQRSLLRSLAPVLSWRPPEVPLR</sequence>
<dbReference type="InterPro" id="IPR002938">
    <property type="entry name" value="FAD-bd"/>
</dbReference>
<protein>
    <submittedName>
        <fullName evidence="4">FAD-dependent monooxygenase</fullName>
    </submittedName>
</protein>
<keyword evidence="2 4" id="KW-0503">Monooxygenase</keyword>
<evidence type="ECO:0000313" key="5">
    <source>
        <dbReference type="Proteomes" id="UP001163203"/>
    </source>
</evidence>
<accession>A0ABY7B907</accession>
<evidence type="ECO:0000259" key="3">
    <source>
        <dbReference type="Pfam" id="PF01494"/>
    </source>
</evidence>
<dbReference type="GO" id="GO:0004497">
    <property type="term" value="F:monooxygenase activity"/>
    <property type="evidence" value="ECO:0007669"/>
    <property type="project" value="UniProtKB-KW"/>
</dbReference>
<dbReference type="PRINTS" id="PR00420">
    <property type="entry name" value="RNGMNOXGNASE"/>
</dbReference>
<dbReference type="SUPFAM" id="SSF51905">
    <property type="entry name" value="FAD/NAD(P)-binding domain"/>
    <property type="match status" value="1"/>
</dbReference>
<keyword evidence="5" id="KW-1185">Reference proteome</keyword>
<proteinExistence type="predicted"/>
<dbReference type="InterPro" id="IPR036188">
    <property type="entry name" value="FAD/NAD-bd_sf"/>
</dbReference>
<gene>
    <name evidence="4" type="ORF">ORV05_14145</name>
</gene>
<dbReference type="Proteomes" id="UP001163203">
    <property type="component" value="Chromosome"/>
</dbReference>
<organism evidence="4 5">
    <name type="scientific">Amycolatopsis cynarae</name>
    <dbReference type="NCBI Taxonomy" id="2995223"/>
    <lineage>
        <taxon>Bacteria</taxon>
        <taxon>Bacillati</taxon>
        <taxon>Actinomycetota</taxon>
        <taxon>Actinomycetes</taxon>
        <taxon>Pseudonocardiales</taxon>
        <taxon>Pseudonocardiaceae</taxon>
        <taxon>Amycolatopsis</taxon>
    </lineage>
</organism>
<evidence type="ECO:0000313" key="4">
    <source>
        <dbReference type="EMBL" id="WAL68852.1"/>
    </source>
</evidence>
<feature type="domain" description="FAD-binding" evidence="3">
    <location>
        <begin position="274"/>
        <end position="339"/>
    </location>
</feature>
<name>A0ABY7B907_9PSEU</name>
<keyword evidence="1" id="KW-0560">Oxidoreductase</keyword>
<dbReference type="Gene3D" id="3.50.50.60">
    <property type="entry name" value="FAD/NAD(P)-binding domain"/>
    <property type="match status" value="1"/>
</dbReference>
<reference evidence="4" key="1">
    <citation type="submission" date="2022-11" db="EMBL/GenBank/DDBJ databases">
        <authorList>
            <person name="Mo P."/>
        </authorList>
    </citation>
    <scope>NUCLEOTIDE SEQUENCE</scope>
    <source>
        <strain evidence="4">HUAS 11-8</strain>
    </source>
</reference>
<dbReference type="InterPro" id="IPR050493">
    <property type="entry name" value="FAD-dep_Monooxygenase_BioMet"/>
</dbReference>